<dbReference type="EMBL" id="JAULSW010000011">
    <property type="protein sequence ID" value="KAK3367950.1"/>
    <property type="molecule type" value="Genomic_DNA"/>
</dbReference>
<feature type="compositionally biased region" description="Low complexity" evidence="1">
    <location>
        <begin position="827"/>
        <end position="850"/>
    </location>
</feature>
<organism evidence="2 3">
    <name type="scientific">Podospora didyma</name>
    <dbReference type="NCBI Taxonomy" id="330526"/>
    <lineage>
        <taxon>Eukaryota</taxon>
        <taxon>Fungi</taxon>
        <taxon>Dikarya</taxon>
        <taxon>Ascomycota</taxon>
        <taxon>Pezizomycotina</taxon>
        <taxon>Sordariomycetes</taxon>
        <taxon>Sordariomycetidae</taxon>
        <taxon>Sordariales</taxon>
        <taxon>Podosporaceae</taxon>
        <taxon>Podospora</taxon>
    </lineage>
</organism>
<feature type="compositionally biased region" description="Low complexity" evidence="1">
    <location>
        <begin position="76"/>
        <end position="94"/>
    </location>
</feature>
<feature type="compositionally biased region" description="Low complexity" evidence="1">
    <location>
        <begin position="123"/>
        <end position="132"/>
    </location>
</feature>
<feature type="compositionally biased region" description="Pro residues" evidence="1">
    <location>
        <begin position="361"/>
        <end position="372"/>
    </location>
</feature>
<protein>
    <submittedName>
        <fullName evidence="2">Uncharacterized protein</fullName>
    </submittedName>
</protein>
<dbReference type="Proteomes" id="UP001285441">
    <property type="component" value="Unassembled WGS sequence"/>
</dbReference>
<feature type="compositionally biased region" description="Polar residues" evidence="1">
    <location>
        <begin position="1"/>
        <end position="17"/>
    </location>
</feature>
<name>A0AAE0N2M0_9PEZI</name>
<feature type="region of interest" description="Disordered" evidence="1">
    <location>
        <begin position="195"/>
        <end position="216"/>
    </location>
</feature>
<reference evidence="2" key="1">
    <citation type="journal article" date="2023" name="Mol. Phylogenet. Evol.">
        <title>Genome-scale phylogeny and comparative genomics of the fungal order Sordariales.</title>
        <authorList>
            <person name="Hensen N."/>
            <person name="Bonometti L."/>
            <person name="Westerberg I."/>
            <person name="Brannstrom I.O."/>
            <person name="Guillou S."/>
            <person name="Cros-Aarteil S."/>
            <person name="Calhoun S."/>
            <person name="Haridas S."/>
            <person name="Kuo A."/>
            <person name="Mondo S."/>
            <person name="Pangilinan J."/>
            <person name="Riley R."/>
            <person name="LaButti K."/>
            <person name="Andreopoulos B."/>
            <person name="Lipzen A."/>
            <person name="Chen C."/>
            <person name="Yan M."/>
            <person name="Daum C."/>
            <person name="Ng V."/>
            <person name="Clum A."/>
            <person name="Steindorff A."/>
            <person name="Ohm R.A."/>
            <person name="Martin F."/>
            <person name="Silar P."/>
            <person name="Natvig D.O."/>
            <person name="Lalanne C."/>
            <person name="Gautier V."/>
            <person name="Ament-Velasquez S.L."/>
            <person name="Kruys A."/>
            <person name="Hutchinson M.I."/>
            <person name="Powell A.J."/>
            <person name="Barry K."/>
            <person name="Miller A.N."/>
            <person name="Grigoriev I.V."/>
            <person name="Debuchy R."/>
            <person name="Gladieux P."/>
            <person name="Hiltunen Thoren M."/>
            <person name="Johannesson H."/>
        </authorList>
    </citation>
    <scope>NUCLEOTIDE SEQUENCE</scope>
    <source>
        <strain evidence="2">CBS 232.78</strain>
    </source>
</reference>
<gene>
    <name evidence="2" type="ORF">B0H63DRAFT_456004</name>
</gene>
<proteinExistence type="predicted"/>
<feature type="compositionally biased region" description="Basic and acidic residues" evidence="1">
    <location>
        <begin position="394"/>
        <end position="406"/>
    </location>
</feature>
<feature type="region of interest" description="Disordered" evidence="1">
    <location>
        <begin position="346"/>
        <end position="462"/>
    </location>
</feature>
<feature type="compositionally biased region" description="Low complexity" evidence="1">
    <location>
        <begin position="350"/>
        <end position="360"/>
    </location>
</feature>
<feature type="region of interest" description="Disordered" evidence="1">
    <location>
        <begin position="757"/>
        <end position="779"/>
    </location>
</feature>
<feature type="region of interest" description="Disordered" evidence="1">
    <location>
        <begin position="65"/>
        <end position="132"/>
    </location>
</feature>
<feature type="region of interest" description="Disordered" evidence="1">
    <location>
        <begin position="1"/>
        <end position="20"/>
    </location>
</feature>
<feature type="compositionally biased region" description="Low complexity" evidence="1">
    <location>
        <begin position="759"/>
        <end position="768"/>
    </location>
</feature>
<evidence type="ECO:0000256" key="1">
    <source>
        <dbReference type="SAM" id="MobiDB-lite"/>
    </source>
</evidence>
<feature type="compositionally biased region" description="Low complexity" evidence="1">
    <location>
        <begin position="803"/>
        <end position="813"/>
    </location>
</feature>
<evidence type="ECO:0000313" key="3">
    <source>
        <dbReference type="Proteomes" id="UP001285441"/>
    </source>
</evidence>
<sequence length="932" mass="95888">MSSKVSSQQSLVANSWPYTARNMSHDYERTEEVPANAMAELSILESDESAYNALLQYTTLLDPEVSSPAPAHRDSVSSVVSSGASEQGSQASVQSGGGDDATITPTTPLTLEGATAPLPETSAPARARAAAGDLAPAPAPAFAPAANAAADAAANTGAFPSPDVDTNVASDLDTVAAAGPGETVEFDIHMDALVGDEDEGDEDEGDEDDGLFGSEMGDDDIFPTPALAPPAAASLPVAGGLTFPLPSSAAVNANSGVDTGVSFNVGEPASLSAAAGIAAGPLAGPEAGILSGPLAAPISAPVTSPAAPAQSSPASNESEFDAAIEEAFAQPDFDVEAEGALNEVEIEQKAAAPAAPRQQLPSPPPSSPPPASSRPRTRTCGGSGARRRPSPGRKARDAEERRKLAEARFQSANTTAAFFANQLKWEKPKKVKATARKEDDASNLLEDTPRKRVKSTPVAPPAAGEVIDLDTYVSPAAAATTSAPAAFSTVPQPAGGPGTAPQDLIILDDGHPAPSPSAGQGPFISSSDDGLCVVSIPGFGPTVVTPGSGPVIPPPPGDNNASQFSLPVCRQTPPRGTQAPPRGQKRRRAAGPAEDEDDRVRPSVDLAAQGHTNNAPLPDLGSPSVPVAPPSPLSPLSQFLLVNTGGGDKDMAIDPPAAPAVIPGLVTPGFDGGIIDFELVQQQFGFVGDLTAQAPPPFFPDFGPVQEQNGFICALPVQQLQQPNLNGYFGIVPNAGSVFSFAAPSGNYQGSVPLAPGMRQRQQRQQHQGFQPGMPLLSNQSNLPLARNELLLQRPFQPALSSPAASAPFQFSAGPMPVPKPPLEQFQQQPYPASTPSSAPSAAPSAVPQFPAQPPQPVTYHGHAARQMAPPHPFHGGCQAPGSFAAPSQNFRGTMPPPTAFEQHQPFLQAARTQRHQQQDPQLYHLQLAHHH</sequence>
<keyword evidence="3" id="KW-1185">Reference proteome</keyword>
<reference evidence="2" key="2">
    <citation type="submission" date="2023-06" db="EMBL/GenBank/DDBJ databases">
        <authorList>
            <consortium name="Lawrence Berkeley National Laboratory"/>
            <person name="Haridas S."/>
            <person name="Hensen N."/>
            <person name="Bonometti L."/>
            <person name="Westerberg I."/>
            <person name="Brannstrom I.O."/>
            <person name="Guillou S."/>
            <person name="Cros-Aarteil S."/>
            <person name="Calhoun S."/>
            <person name="Kuo A."/>
            <person name="Mondo S."/>
            <person name="Pangilinan J."/>
            <person name="Riley R."/>
            <person name="LaButti K."/>
            <person name="Andreopoulos B."/>
            <person name="Lipzen A."/>
            <person name="Chen C."/>
            <person name="Yanf M."/>
            <person name="Daum C."/>
            <person name="Ng V."/>
            <person name="Clum A."/>
            <person name="Steindorff A."/>
            <person name="Ohm R."/>
            <person name="Martin F."/>
            <person name="Silar P."/>
            <person name="Natvig D."/>
            <person name="Lalanne C."/>
            <person name="Gautier V."/>
            <person name="Ament-velasquez S.L."/>
            <person name="Kruys A."/>
            <person name="Hutchinson M.I."/>
            <person name="Powell A.J."/>
            <person name="Barry K."/>
            <person name="Miller A.N."/>
            <person name="Grigoriev I.V."/>
            <person name="Debuchy R."/>
            <person name="Gladieux P."/>
            <person name="Thoren M.H."/>
            <person name="Johannesson H."/>
        </authorList>
    </citation>
    <scope>NUCLEOTIDE SEQUENCE</scope>
    <source>
        <strain evidence="2">CBS 232.78</strain>
    </source>
</reference>
<feature type="region of interest" description="Disordered" evidence="1">
    <location>
        <begin position="480"/>
        <end position="526"/>
    </location>
</feature>
<comment type="caution">
    <text evidence="2">The sequence shown here is derived from an EMBL/GenBank/DDBJ whole genome shotgun (WGS) entry which is preliminary data.</text>
</comment>
<dbReference type="AlphaFoldDB" id="A0AAE0N2M0"/>
<feature type="region of interest" description="Disordered" evidence="1">
    <location>
        <begin position="545"/>
        <end position="601"/>
    </location>
</feature>
<feature type="region of interest" description="Disordered" evidence="1">
    <location>
        <begin position="609"/>
        <end position="628"/>
    </location>
</feature>
<evidence type="ECO:0000313" key="2">
    <source>
        <dbReference type="EMBL" id="KAK3367950.1"/>
    </source>
</evidence>
<feature type="region of interest" description="Disordered" evidence="1">
    <location>
        <begin position="803"/>
        <end position="901"/>
    </location>
</feature>
<accession>A0AAE0N2M0</accession>